<dbReference type="AlphaFoldDB" id="A0A368EXP6"/>
<feature type="region of interest" description="Disordered" evidence="1">
    <location>
        <begin position="1"/>
        <end position="41"/>
    </location>
</feature>
<dbReference type="STRING" id="29170.A0A368EXP6"/>
<dbReference type="OrthoDB" id="6500128at2759"/>
<reference evidence="2 3" key="1">
    <citation type="submission" date="2014-10" db="EMBL/GenBank/DDBJ databases">
        <title>Draft genome of the hookworm Ancylostoma caninum.</title>
        <authorList>
            <person name="Mitreva M."/>
        </authorList>
    </citation>
    <scope>NUCLEOTIDE SEQUENCE [LARGE SCALE GENOMIC DNA]</scope>
    <source>
        <strain evidence="2 3">Baltimore</strain>
    </source>
</reference>
<dbReference type="EMBL" id="JOJR01018781">
    <property type="protein sequence ID" value="RCN24554.1"/>
    <property type="molecule type" value="Genomic_DNA"/>
</dbReference>
<accession>A0A368EXP6</accession>
<gene>
    <name evidence="2" type="ORF">ANCCAN_29748</name>
</gene>
<dbReference type="Proteomes" id="UP000252519">
    <property type="component" value="Unassembled WGS sequence"/>
</dbReference>
<evidence type="ECO:0000313" key="3">
    <source>
        <dbReference type="Proteomes" id="UP000252519"/>
    </source>
</evidence>
<keyword evidence="3" id="KW-1185">Reference proteome</keyword>
<feature type="compositionally biased region" description="Polar residues" evidence="1">
    <location>
        <begin position="22"/>
        <end position="32"/>
    </location>
</feature>
<name>A0A368EXP6_ANCCA</name>
<protein>
    <submittedName>
        <fullName evidence="2">Uncharacterized protein</fullName>
    </submittedName>
</protein>
<evidence type="ECO:0000313" key="2">
    <source>
        <dbReference type="EMBL" id="RCN24554.1"/>
    </source>
</evidence>
<proteinExistence type="predicted"/>
<feature type="non-terminal residue" evidence="2">
    <location>
        <position position="57"/>
    </location>
</feature>
<comment type="caution">
    <text evidence="2">The sequence shown here is derived from an EMBL/GenBank/DDBJ whole genome shotgun (WGS) entry which is preliminary data.</text>
</comment>
<organism evidence="2 3">
    <name type="scientific">Ancylostoma caninum</name>
    <name type="common">Dog hookworm</name>
    <dbReference type="NCBI Taxonomy" id="29170"/>
    <lineage>
        <taxon>Eukaryota</taxon>
        <taxon>Metazoa</taxon>
        <taxon>Ecdysozoa</taxon>
        <taxon>Nematoda</taxon>
        <taxon>Chromadorea</taxon>
        <taxon>Rhabditida</taxon>
        <taxon>Rhabditina</taxon>
        <taxon>Rhabditomorpha</taxon>
        <taxon>Strongyloidea</taxon>
        <taxon>Ancylostomatidae</taxon>
        <taxon>Ancylostomatinae</taxon>
        <taxon>Ancylostoma</taxon>
    </lineage>
</organism>
<sequence length="57" mass="6445">MSRRSTLTDSKRSGYDAFVRGQSMNDSFGQHSHTAEQDAENEARALEVKKIMEEVLV</sequence>
<evidence type="ECO:0000256" key="1">
    <source>
        <dbReference type="SAM" id="MobiDB-lite"/>
    </source>
</evidence>